<evidence type="ECO:0000313" key="4">
    <source>
        <dbReference type="Proteomes" id="UP001634394"/>
    </source>
</evidence>
<dbReference type="Gene3D" id="2.10.25.10">
    <property type="entry name" value="Laminin"/>
    <property type="match status" value="1"/>
</dbReference>
<evidence type="ECO:0000259" key="2">
    <source>
        <dbReference type="PROSITE" id="PS50026"/>
    </source>
</evidence>
<dbReference type="EMBL" id="JBJQND010000006">
    <property type="protein sequence ID" value="KAL3873699.1"/>
    <property type="molecule type" value="Genomic_DNA"/>
</dbReference>
<comment type="caution">
    <text evidence="1">Lacks conserved residue(s) required for the propagation of feature annotation.</text>
</comment>
<accession>A0ABD3WIA6</accession>
<comment type="caution">
    <text evidence="3">The sequence shown here is derived from an EMBL/GenBank/DDBJ whole genome shotgun (WGS) entry which is preliminary data.</text>
</comment>
<name>A0ABD3WIA6_SINWO</name>
<keyword evidence="1" id="KW-1015">Disulfide bond</keyword>
<feature type="non-terminal residue" evidence="3">
    <location>
        <position position="1"/>
    </location>
</feature>
<evidence type="ECO:0000313" key="3">
    <source>
        <dbReference type="EMBL" id="KAL3873699.1"/>
    </source>
</evidence>
<organism evidence="3 4">
    <name type="scientific">Sinanodonta woodiana</name>
    <name type="common">Chinese pond mussel</name>
    <name type="synonym">Anodonta woodiana</name>
    <dbReference type="NCBI Taxonomy" id="1069815"/>
    <lineage>
        <taxon>Eukaryota</taxon>
        <taxon>Metazoa</taxon>
        <taxon>Spiralia</taxon>
        <taxon>Lophotrochozoa</taxon>
        <taxon>Mollusca</taxon>
        <taxon>Bivalvia</taxon>
        <taxon>Autobranchia</taxon>
        <taxon>Heteroconchia</taxon>
        <taxon>Palaeoheterodonta</taxon>
        <taxon>Unionida</taxon>
        <taxon>Unionoidea</taxon>
        <taxon>Unionidae</taxon>
        <taxon>Unioninae</taxon>
        <taxon>Sinanodonta</taxon>
    </lineage>
</organism>
<dbReference type="Pfam" id="PF00008">
    <property type="entry name" value="EGF"/>
    <property type="match status" value="1"/>
</dbReference>
<reference evidence="3 4" key="1">
    <citation type="submission" date="2024-11" db="EMBL/GenBank/DDBJ databases">
        <title>Chromosome-level genome assembly of the freshwater bivalve Anodonta woodiana.</title>
        <authorList>
            <person name="Chen X."/>
        </authorList>
    </citation>
    <scope>NUCLEOTIDE SEQUENCE [LARGE SCALE GENOMIC DNA]</scope>
    <source>
        <strain evidence="3">MN2024</strain>
        <tissue evidence="3">Gills</tissue>
    </source>
</reference>
<feature type="domain" description="EGF-like" evidence="2">
    <location>
        <begin position="1"/>
        <end position="37"/>
    </location>
</feature>
<keyword evidence="4" id="KW-1185">Reference proteome</keyword>
<keyword evidence="1" id="KW-0245">EGF-like domain</keyword>
<gene>
    <name evidence="3" type="ORF">ACJMK2_036789</name>
</gene>
<proteinExistence type="predicted"/>
<dbReference type="PROSITE" id="PS50026">
    <property type="entry name" value="EGF_3"/>
    <property type="match status" value="1"/>
</dbReference>
<dbReference type="InterPro" id="IPR000742">
    <property type="entry name" value="EGF"/>
</dbReference>
<sequence>TTGLCINKDCENGGHCLSNSQDARCVCSLGYSGVQCTDTSKTVDPPSNLLDSNEQRQPVFIDLAIPDTLICYEKTECWLPVTVKGDVNPNKPTVQFGQIDPTLSPGTPTLDDGSVLGVYTGNVTITPSAVGQYQLCVQTADTVSHVNIDEMCCNVR</sequence>
<feature type="non-terminal residue" evidence="3">
    <location>
        <position position="156"/>
    </location>
</feature>
<dbReference type="SUPFAM" id="SSF57196">
    <property type="entry name" value="EGF/Laminin"/>
    <property type="match status" value="1"/>
</dbReference>
<feature type="disulfide bond" evidence="1">
    <location>
        <begin position="27"/>
        <end position="36"/>
    </location>
</feature>
<dbReference type="SMART" id="SM00181">
    <property type="entry name" value="EGF"/>
    <property type="match status" value="1"/>
</dbReference>
<dbReference type="Proteomes" id="UP001634394">
    <property type="component" value="Unassembled WGS sequence"/>
</dbReference>
<dbReference type="AlphaFoldDB" id="A0ABD3WIA6"/>
<evidence type="ECO:0000256" key="1">
    <source>
        <dbReference type="PROSITE-ProRule" id="PRU00076"/>
    </source>
</evidence>
<dbReference type="PROSITE" id="PS00022">
    <property type="entry name" value="EGF_1"/>
    <property type="match status" value="1"/>
</dbReference>
<dbReference type="PROSITE" id="PS01186">
    <property type="entry name" value="EGF_2"/>
    <property type="match status" value="1"/>
</dbReference>
<protein>
    <recommendedName>
        <fullName evidence="2">EGF-like domain-containing protein</fullName>
    </recommendedName>
</protein>